<organism evidence="1 2">
    <name type="scientific">Schistosoma margrebowiei</name>
    <dbReference type="NCBI Taxonomy" id="48269"/>
    <lineage>
        <taxon>Eukaryota</taxon>
        <taxon>Metazoa</taxon>
        <taxon>Spiralia</taxon>
        <taxon>Lophotrochozoa</taxon>
        <taxon>Platyhelminthes</taxon>
        <taxon>Trematoda</taxon>
        <taxon>Digenea</taxon>
        <taxon>Strigeidida</taxon>
        <taxon>Schistosomatoidea</taxon>
        <taxon>Schistosomatidae</taxon>
        <taxon>Schistosoma</taxon>
    </lineage>
</organism>
<keyword evidence="2" id="KW-1185">Reference proteome</keyword>
<evidence type="ECO:0000313" key="2">
    <source>
        <dbReference type="Proteomes" id="UP000277204"/>
    </source>
</evidence>
<dbReference type="Proteomes" id="UP000277204">
    <property type="component" value="Unassembled WGS sequence"/>
</dbReference>
<dbReference type="AlphaFoldDB" id="A0A183MDA7"/>
<proteinExistence type="predicted"/>
<name>A0A183MDA7_9TREM</name>
<evidence type="ECO:0000313" key="1">
    <source>
        <dbReference type="EMBL" id="VDP09921.1"/>
    </source>
</evidence>
<accession>A0A183MDA7</accession>
<sequence length="36" mass="4362">MTIKSLDSIKLRQLFQIIFHHFLQMFTILLVVLFNL</sequence>
<gene>
    <name evidence="1" type="ORF">SMRZ_LOCUS14032</name>
</gene>
<dbReference type="EMBL" id="UZAI01012293">
    <property type="protein sequence ID" value="VDP09921.1"/>
    <property type="molecule type" value="Genomic_DNA"/>
</dbReference>
<protein>
    <submittedName>
        <fullName evidence="1">Uncharacterized protein</fullName>
    </submittedName>
</protein>
<reference evidence="1 2" key="1">
    <citation type="submission" date="2018-11" db="EMBL/GenBank/DDBJ databases">
        <authorList>
            <consortium name="Pathogen Informatics"/>
        </authorList>
    </citation>
    <scope>NUCLEOTIDE SEQUENCE [LARGE SCALE GENOMIC DNA]</scope>
    <source>
        <strain evidence="1 2">Zambia</strain>
    </source>
</reference>